<dbReference type="Proteomes" id="UP000243359">
    <property type="component" value="Chromosome I"/>
</dbReference>
<dbReference type="OrthoDB" id="71604at2"/>
<organism evidence="1 2">
    <name type="scientific">Pseudomonas oryzae</name>
    <dbReference type="NCBI Taxonomy" id="1392877"/>
    <lineage>
        <taxon>Bacteria</taxon>
        <taxon>Pseudomonadati</taxon>
        <taxon>Pseudomonadota</taxon>
        <taxon>Gammaproteobacteria</taxon>
        <taxon>Pseudomonadales</taxon>
        <taxon>Pseudomonadaceae</taxon>
        <taxon>Pseudomonas</taxon>
    </lineage>
</organism>
<reference evidence="2" key="1">
    <citation type="submission" date="2016-10" db="EMBL/GenBank/DDBJ databases">
        <authorList>
            <person name="Varghese N."/>
            <person name="Submissions S."/>
        </authorList>
    </citation>
    <scope>NUCLEOTIDE SEQUENCE [LARGE SCALE GENOMIC DNA]</scope>
    <source>
        <strain evidence="2">KCTC 32247</strain>
    </source>
</reference>
<evidence type="ECO:0000313" key="2">
    <source>
        <dbReference type="Proteomes" id="UP000243359"/>
    </source>
</evidence>
<dbReference type="STRING" id="1392877.SAMN05216221_2959"/>
<dbReference type="PANTHER" id="PTHR35866">
    <property type="entry name" value="PUTATIVE-RELATED"/>
    <property type="match status" value="1"/>
</dbReference>
<dbReference type="RefSeq" id="WP_090349655.1">
    <property type="nucleotide sequence ID" value="NZ_LT629751.1"/>
</dbReference>
<dbReference type="AlphaFoldDB" id="A0A1H1W4M4"/>
<accession>A0A1H1W4M4</accession>
<protein>
    <recommendedName>
        <fullName evidence="3">Fe-S-oxidoreductase</fullName>
    </recommendedName>
</protein>
<dbReference type="EMBL" id="LT629751">
    <property type="protein sequence ID" value="SDS91456.1"/>
    <property type="molecule type" value="Genomic_DNA"/>
</dbReference>
<gene>
    <name evidence="1" type="ORF">SAMN05216221_2959</name>
</gene>
<dbReference type="InterPro" id="IPR005358">
    <property type="entry name" value="Puta_zinc/iron-chelating_dom"/>
</dbReference>
<dbReference type="Pfam" id="PF03692">
    <property type="entry name" value="CxxCxxCC"/>
    <property type="match status" value="1"/>
</dbReference>
<evidence type="ECO:0000313" key="1">
    <source>
        <dbReference type="EMBL" id="SDS91456.1"/>
    </source>
</evidence>
<sequence length="136" mass="15541">MTKLIHGYGADPERLETWLKFTGNPMCLDCSATCCSLPVEVRLKDLIRLGVIDEFEAEEPAKQIAKRLMKEGIVGRFNQKSGIFTLEQHSSGDCLYLDQKTRLCTVYANRPDTCRNHPRIGPKPGYCAWRPKLQRR</sequence>
<keyword evidence="2" id="KW-1185">Reference proteome</keyword>
<dbReference type="PANTHER" id="PTHR35866:SF1">
    <property type="entry name" value="YKGJ FAMILY CYSTEINE CLUSTER PROTEIN"/>
    <property type="match status" value="1"/>
</dbReference>
<name>A0A1H1W4M4_9PSED</name>
<proteinExistence type="predicted"/>
<evidence type="ECO:0008006" key="3">
    <source>
        <dbReference type="Google" id="ProtNLM"/>
    </source>
</evidence>